<evidence type="ECO:0000313" key="4">
    <source>
        <dbReference type="Proteomes" id="UP000078560"/>
    </source>
</evidence>
<accession>A0A1A8VM94</accession>
<organism evidence="2 3">
    <name type="scientific">Plasmodium ovale curtisi</name>
    <dbReference type="NCBI Taxonomy" id="864141"/>
    <lineage>
        <taxon>Eukaryota</taxon>
        <taxon>Sar</taxon>
        <taxon>Alveolata</taxon>
        <taxon>Apicomplexa</taxon>
        <taxon>Aconoidasida</taxon>
        <taxon>Haemosporida</taxon>
        <taxon>Plasmodiidae</taxon>
        <taxon>Plasmodium</taxon>
        <taxon>Plasmodium (Plasmodium)</taxon>
    </lineage>
</organism>
<protein>
    <submittedName>
        <fullName evidence="2">Uncharacterized protein</fullName>
    </submittedName>
</protein>
<reference evidence="2" key="2">
    <citation type="submission" date="2016-05" db="EMBL/GenBank/DDBJ databases">
        <authorList>
            <person name="Lavstsen T."/>
            <person name="Jespersen J.S."/>
        </authorList>
    </citation>
    <scope>NUCLEOTIDE SEQUENCE [LARGE SCALE GENOMIC DNA]</scope>
</reference>
<proteinExistence type="predicted"/>
<dbReference type="Proteomes" id="UP000078560">
    <property type="component" value="Unassembled WGS sequence"/>
</dbReference>
<evidence type="ECO:0000313" key="1">
    <source>
        <dbReference type="EMBL" id="SBS79889.1"/>
    </source>
</evidence>
<sequence>MFGINETSTEGSSLVTPKLFNRYIRYDKVHGVYFPVAQLVRQSRAENFSFALILWGINIASEKEEKVGRNGKGNEADETGKD</sequence>
<evidence type="ECO:0000313" key="2">
    <source>
        <dbReference type="EMBL" id="SBS80384.1"/>
    </source>
</evidence>
<gene>
    <name evidence="2" type="ORF">POVCU1_000640</name>
    <name evidence="1" type="ORF">POVCU2_0000750</name>
</gene>
<dbReference type="Proteomes" id="UP000078546">
    <property type="component" value="Unassembled WGS sequence"/>
</dbReference>
<dbReference type="EMBL" id="FLQV01000019">
    <property type="protein sequence ID" value="SBS80384.1"/>
    <property type="molecule type" value="Genomic_DNA"/>
</dbReference>
<dbReference type="AlphaFoldDB" id="A0A1A8VM94"/>
<name>A0A1A8VM94_PLAOA</name>
<reference evidence="3 4" key="1">
    <citation type="submission" date="2016-05" db="EMBL/GenBank/DDBJ databases">
        <authorList>
            <person name="Naeem Raeece"/>
        </authorList>
    </citation>
    <scope>NUCLEOTIDE SEQUENCE [LARGE SCALE GENOMIC DNA]</scope>
</reference>
<evidence type="ECO:0000313" key="3">
    <source>
        <dbReference type="Proteomes" id="UP000078546"/>
    </source>
</evidence>
<dbReference type="EMBL" id="FLQU01000008">
    <property type="protein sequence ID" value="SBS79889.1"/>
    <property type="molecule type" value="Genomic_DNA"/>
</dbReference>